<evidence type="ECO:0000313" key="3">
    <source>
        <dbReference type="EMBL" id="GEL01834.1"/>
    </source>
</evidence>
<evidence type="ECO:0000313" key="4">
    <source>
        <dbReference type="Proteomes" id="UP000321405"/>
    </source>
</evidence>
<dbReference type="InterPro" id="IPR008687">
    <property type="entry name" value="MobC"/>
</dbReference>
<accession>A0A511BQB3</accession>
<evidence type="ECO:0000256" key="1">
    <source>
        <dbReference type="SAM" id="MobiDB-lite"/>
    </source>
</evidence>
<feature type="region of interest" description="Disordered" evidence="1">
    <location>
        <begin position="1"/>
        <end position="26"/>
    </location>
</feature>
<dbReference type="AlphaFoldDB" id="A0A511BQB3"/>
<dbReference type="Pfam" id="PF05713">
    <property type="entry name" value="MobC"/>
    <property type="match status" value="1"/>
</dbReference>
<dbReference type="OrthoDB" id="7271478at2"/>
<name>A0A511BQB3_9PROT</name>
<protein>
    <recommendedName>
        <fullName evidence="2">Bacterial mobilisation domain-containing protein</fullName>
    </recommendedName>
</protein>
<dbReference type="EMBL" id="BJVC01000002">
    <property type="protein sequence ID" value="GEL01834.1"/>
    <property type="molecule type" value="Genomic_DNA"/>
</dbReference>
<evidence type="ECO:0000259" key="2">
    <source>
        <dbReference type="Pfam" id="PF05713"/>
    </source>
</evidence>
<comment type="caution">
    <text evidence="3">The sequence shown here is derived from an EMBL/GenBank/DDBJ whole genome shotgun (WGS) entry which is preliminary data.</text>
</comment>
<reference evidence="3 4" key="1">
    <citation type="submission" date="2019-07" db="EMBL/GenBank/DDBJ databases">
        <title>Whole genome shotgun sequence of Swaminathania salitolerans NBRC 104436.</title>
        <authorList>
            <person name="Hosoyama A."/>
            <person name="Uohara A."/>
            <person name="Ohji S."/>
            <person name="Ichikawa N."/>
        </authorList>
    </citation>
    <scope>NUCLEOTIDE SEQUENCE [LARGE SCALE GENOMIC DNA]</scope>
    <source>
        <strain evidence="3 4">NBRC 104436</strain>
    </source>
</reference>
<feature type="compositionally biased region" description="Low complexity" evidence="1">
    <location>
        <begin position="14"/>
        <end position="26"/>
    </location>
</feature>
<proteinExistence type="predicted"/>
<keyword evidence="4" id="KW-1185">Reference proteome</keyword>
<sequence>MSASPLVPVPVTPPVSSLSRPARSSRLSVRASPDELATWAGTARLLGHETTALWVRSLLKEAALTGHDGMAVGASLRKLRGEFGRIGNNLNQLAHSAHCGDAVRAGDVLDALETTKNRVDVLLKSLRVTRTRRTSRQRKMVEPETGIEARAGVSQPIVTSPTTLH</sequence>
<feature type="domain" description="Bacterial mobilisation" evidence="2">
    <location>
        <begin position="84"/>
        <end position="124"/>
    </location>
</feature>
<dbReference type="Proteomes" id="UP000321405">
    <property type="component" value="Unassembled WGS sequence"/>
</dbReference>
<gene>
    <name evidence="3" type="ORF">SSA02_09970</name>
</gene>
<organism evidence="3 4">
    <name type="scientific">Swaminathania salitolerans</name>
    <dbReference type="NCBI Taxonomy" id="182838"/>
    <lineage>
        <taxon>Bacteria</taxon>
        <taxon>Pseudomonadati</taxon>
        <taxon>Pseudomonadota</taxon>
        <taxon>Alphaproteobacteria</taxon>
        <taxon>Acetobacterales</taxon>
        <taxon>Acetobacteraceae</taxon>
        <taxon>Swaminathania</taxon>
    </lineage>
</organism>
<dbReference type="RefSeq" id="WP_147092830.1">
    <property type="nucleotide sequence ID" value="NZ_BJVC01000002.1"/>
</dbReference>